<dbReference type="EMBL" id="KV417510">
    <property type="protein sequence ID" value="KZP27123.1"/>
    <property type="molecule type" value="Genomic_DNA"/>
</dbReference>
<feature type="compositionally biased region" description="Polar residues" evidence="1">
    <location>
        <begin position="13"/>
        <end position="25"/>
    </location>
</feature>
<evidence type="ECO:0000256" key="1">
    <source>
        <dbReference type="SAM" id="MobiDB-lite"/>
    </source>
</evidence>
<proteinExistence type="predicted"/>
<sequence length="57" mass="6785">MLASTRGKETRTDMQSNQYGPQARTTLDRSDSARDPTSSKKQQAEERKKRRWSRREW</sequence>
<gene>
    <name evidence="2" type="ORF">FIBSPDRAFT_853736</name>
</gene>
<keyword evidence="3" id="KW-1185">Reference proteome</keyword>
<dbReference type="AlphaFoldDB" id="A0A166QGJ0"/>
<name>A0A166QGJ0_9AGAM</name>
<accession>A0A166QGJ0</accession>
<feature type="region of interest" description="Disordered" evidence="1">
    <location>
        <begin position="1"/>
        <end position="57"/>
    </location>
</feature>
<evidence type="ECO:0000313" key="3">
    <source>
        <dbReference type="Proteomes" id="UP000076532"/>
    </source>
</evidence>
<evidence type="ECO:0000313" key="2">
    <source>
        <dbReference type="EMBL" id="KZP27123.1"/>
    </source>
</evidence>
<feature type="compositionally biased region" description="Basic and acidic residues" evidence="1">
    <location>
        <begin position="26"/>
        <end position="47"/>
    </location>
</feature>
<reference evidence="2 3" key="1">
    <citation type="journal article" date="2016" name="Mol. Biol. Evol.">
        <title>Comparative Genomics of Early-Diverging Mushroom-Forming Fungi Provides Insights into the Origins of Lignocellulose Decay Capabilities.</title>
        <authorList>
            <person name="Nagy L.G."/>
            <person name="Riley R."/>
            <person name="Tritt A."/>
            <person name="Adam C."/>
            <person name="Daum C."/>
            <person name="Floudas D."/>
            <person name="Sun H."/>
            <person name="Yadav J.S."/>
            <person name="Pangilinan J."/>
            <person name="Larsson K.H."/>
            <person name="Matsuura K."/>
            <person name="Barry K."/>
            <person name="Labutti K."/>
            <person name="Kuo R."/>
            <person name="Ohm R.A."/>
            <person name="Bhattacharya S.S."/>
            <person name="Shirouzu T."/>
            <person name="Yoshinaga Y."/>
            <person name="Martin F.M."/>
            <person name="Grigoriev I.V."/>
            <person name="Hibbett D.S."/>
        </authorList>
    </citation>
    <scope>NUCLEOTIDE SEQUENCE [LARGE SCALE GENOMIC DNA]</scope>
    <source>
        <strain evidence="2 3">CBS 109695</strain>
    </source>
</reference>
<organism evidence="2 3">
    <name type="scientific">Athelia psychrophila</name>
    <dbReference type="NCBI Taxonomy" id="1759441"/>
    <lineage>
        <taxon>Eukaryota</taxon>
        <taxon>Fungi</taxon>
        <taxon>Dikarya</taxon>
        <taxon>Basidiomycota</taxon>
        <taxon>Agaricomycotina</taxon>
        <taxon>Agaricomycetes</taxon>
        <taxon>Agaricomycetidae</taxon>
        <taxon>Atheliales</taxon>
        <taxon>Atheliaceae</taxon>
        <taxon>Athelia</taxon>
    </lineage>
</organism>
<protein>
    <submittedName>
        <fullName evidence="2">Uncharacterized protein</fullName>
    </submittedName>
</protein>
<feature type="compositionally biased region" description="Basic and acidic residues" evidence="1">
    <location>
        <begin position="1"/>
        <end position="12"/>
    </location>
</feature>
<dbReference type="Proteomes" id="UP000076532">
    <property type="component" value="Unassembled WGS sequence"/>
</dbReference>
<feature type="compositionally biased region" description="Basic residues" evidence="1">
    <location>
        <begin position="48"/>
        <end position="57"/>
    </location>
</feature>